<dbReference type="InterPro" id="IPR037185">
    <property type="entry name" value="EmrE-like"/>
</dbReference>
<keyword evidence="5 9" id="KW-1133">Transmembrane helix</keyword>
<comment type="subcellular location">
    <subcellularLocation>
        <location evidence="1 8">Cell membrane</location>
        <topology evidence="1 8">Multi-pass membrane protein</topology>
    </subcellularLocation>
</comment>
<keyword evidence="3" id="KW-1003">Cell membrane</keyword>
<gene>
    <name evidence="10" type="ORF">K6T82_15235</name>
</gene>
<evidence type="ECO:0000256" key="8">
    <source>
        <dbReference type="RuleBase" id="RU003942"/>
    </source>
</evidence>
<feature type="transmembrane region" description="Helical" evidence="9">
    <location>
        <begin position="92"/>
        <end position="111"/>
    </location>
</feature>
<protein>
    <submittedName>
        <fullName evidence="10">Multidrug efflux SMR transporter</fullName>
    </submittedName>
</protein>
<keyword evidence="6 9" id="KW-0472">Membrane</keyword>
<feature type="transmembrane region" description="Helical" evidence="9">
    <location>
        <begin position="65"/>
        <end position="86"/>
    </location>
</feature>
<comment type="caution">
    <text evidence="10">The sequence shown here is derived from an EMBL/GenBank/DDBJ whole genome shotgun (WGS) entry which is preliminary data.</text>
</comment>
<dbReference type="GO" id="GO:0005886">
    <property type="term" value="C:plasma membrane"/>
    <property type="evidence" value="ECO:0007669"/>
    <property type="project" value="UniProtKB-SubCell"/>
</dbReference>
<dbReference type="Gene3D" id="1.10.3730.20">
    <property type="match status" value="1"/>
</dbReference>
<evidence type="ECO:0000256" key="9">
    <source>
        <dbReference type="SAM" id="Phobius"/>
    </source>
</evidence>
<dbReference type="GO" id="GO:0031460">
    <property type="term" value="P:glycine betaine transport"/>
    <property type="evidence" value="ECO:0007669"/>
    <property type="project" value="TreeGrafter"/>
</dbReference>
<proteinExistence type="inferred from homology"/>
<dbReference type="Pfam" id="PF00893">
    <property type="entry name" value="Multi_Drug_Res"/>
    <property type="match status" value="1"/>
</dbReference>
<dbReference type="GO" id="GO:0015297">
    <property type="term" value="F:antiporter activity"/>
    <property type="evidence" value="ECO:0007669"/>
    <property type="project" value="TreeGrafter"/>
</dbReference>
<evidence type="ECO:0000256" key="4">
    <source>
        <dbReference type="ARBA" id="ARBA00022692"/>
    </source>
</evidence>
<keyword evidence="4 8" id="KW-0812">Transmembrane</keyword>
<evidence type="ECO:0000256" key="1">
    <source>
        <dbReference type="ARBA" id="ARBA00004651"/>
    </source>
</evidence>
<organism evidence="10 11">
    <name type="scientific">Flavobacterium potami</name>
    <dbReference type="NCBI Taxonomy" id="2872310"/>
    <lineage>
        <taxon>Bacteria</taxon>
        <taxon>Pseudomonadati</taxon>
        <taxon>Bacteroidota</taxon>
        <taxon>Flavobacteriia</taxon>
        <taxon>Flavobacteriales</taxon>
        <taxon>Flavobacteriaceae</taxon>
        <taxon>Flavobacterium</taxon>
    </lineage>
</organism>
<accession>A0A9X1HBJ7</accession>
<dbReference type="GO" id="GO:0015220">
    <property type="term" value="F:choline transmembrane transporter activity"/>
    <property type="evidence" value="ECO:0007669"/>
    <property type="project" value="TreeGrafter"/>
</dbReference>
<dbReference type="GO" id="GO:1990961">
    <property type="term" value="P:xenobiotic detoxification by transmembrane export across the plasma membrane"/>
    <property type="evidence" value="ECO:0007669"/>
    <property type="project" value="UniProtKB-ARBA"/>
</dbReference>
<dbReference type="FunFam" id="1.10.3730.20:FF:000001">
    <property type="entry name" value="Quaternary ammonium compound resistance transporter SugE"/>
    <property type="match status" value="1"/>
</dbReference>
<dbReference type="InterPro" id="IPR000390">
    <property type="entry name" value="Small_drug/metabolite_transptr"/>
</dbReference>
<dbReference type="GO" id="GO:0015199">
    <property type="term" value="F:amino-acid betaine transmembrane transporter activity"/>
    <property type="evidence" value="ECO:0007669"/>
    <property type="project" value="TreeGrafter"/>
</dbReference>
<name>A0A9X1HBJ7_9FLAO</name>
<evidence type="ECO:0000256" key="5">
    <source>
        <dbReference type="ARBA" id="ARBA00022989"/>
    </source>
</evidence>
<reference evidence="10 11" key="1">
    <citation type="journal article" date="2023" name="Antonie Van Leeuwenhoek">
        <title>Flavobacterium potami sp. nov., a multi-metal resistance genes harbouring bacterium isolated from shallow river silt.</title>
        <authorList>
            <person name="Li S."/>
            <person name="Mao S."/>
            <person name="Mu W."/>
            <person name="Guo B."/>
            <person name="Li C."/>
            <person name="Zhu Q."/>
            <person name="Hou X."/>
            <person name="Zhao Y."/>
            <person name="Wei S."/>
            <person name="Liu H."/>
            <person name="Liu A."/>
        </authorList>
    </citation>
    <scope>NUCLEOTIDE SEQUENCE [LARGE SCALE GENOMIC DNA]</scope>
    <source>
        <strain evidence="10 11">17A</strain>
    </source>
</reference>
<evidence type="ECO:0000313" key="10">
    <source>
        <dbReference type="EMBL" id="MBZ4036125.1"/>
    </source>
</evidence>
<dbReference type="SUPFAM" id="SSF103481">
    <property type="entry name" value="Multidrug resistance efflux transporter EmrE"/>
    <property type="match status" value="1"/>
</dbReference>
<dbReference type="InterPro" id="IPR045324">
    <property type="entry name" value="Small_multidrug_res"/>
</dbReference>
<evidence type="ECO:0000256" key="2">
    <source>
        <dbReference type="ARBA" id="ARBA00022448"/>
    </source>
</evidence>
<dbReference type="EMBL" id="JAINUY010000005">
    <property type="protein sequence ID" value="MBZ4036125.1"/>
    <property type="molecule type" value="Genomic_DNA"/>
</dbReference>
<keyword evidence="2" id="KW-0813">Transport</keyword>
<evidence type="ECO:0000256" key="6">
    <source>
        <dbReference type="ARBA" id="ARBA00023136"/>
    </source>
</evidence>
<feature type="transmembrane region" description="Helical" evidence="9">
    <location>
        <begin position="37"/>
        <end position="58"/>
    </location>
</feature>
<dbReference type="Proteomes" id="UP001139366">
    <property type="component" value="Unassembled WGS sequence"/>
</dbReference>
<keyword evidence="11" id="KW-1185">Reference proteome</keyword>
<evidence type="ECO:0000313" key="11">
    <source>
        <dbReference type="Proteomes" id="UP001139366"/>
    </source>
</evidence>
<evidence type="ECO:0000256" key="7">
    <source>
        <dbReference type="ARBA" id="ARBA00038032"/>
    </source>
</evidence>
<dbReference type="AlphaFoldDB" id="A0A9X1HBJ7"/>
<evidence type="ECO:0000256" key="3">
    <source>
        <dbReference type="ARBA" id="ARBA00022475"/>
    </source>
</evidence>
<comment type="similarity">
    <text evidence="7 8">Belongs to the drug/metabolite transporter (DMT) superfamily. Small multidrug resistance (SMR) (TC 2.A.7.1) family.</text>
</comment>
<dbReference type="PANTHER" id="PTHR30561:SF1">
    <property type="entry name" value="MULTIDRUG TRANSPORTER EMRE"/>
    <property type="match status" value="1"/>
</dbReference>
<sequence length="117" mass="12915">MFVKSQPHEEFSIFISCYNLRNHATSALKKSEEFTKLIPSIITVIGYCGAFYFLSFAIRTIPVGFAYAIWSGVGIVLITIIGAIFFKEIPDLPAIIGLTLIVIGVIVINVFSKTTTH</sequence>
<dbReference type="PANTHER" id="PTHR30561">
    <property type="entry name" value="SMR FAMILY PROTON-DEPENDENT DRUG EFFLUX TRANSPORTER SUGE"/>
    <property type="match status" value="1"/>
</dbReference>